<dbReference type="InterPro" id="IPR029465">
    <property type="entry name" value="ATPgrasp_TupA"/>
</dbReference>
<dbReference type="Pfam" id="PF14305">
    <property type="entry name" value="ATPgrasp_TupA"/>
    <property type="match status" value="1"/>
</dbReference>
<keyword evidence="4" id="KW-1185">Reference proteome</keyword>
<organism evidence="3 4">
    <name type="scientific">Natronospira elongata</name>
    <dbReference type="NCBI Taxonomy" id="3110268"/>
    <lineage>
        <taxon>Bacteria</taxon>
        <taxon>Pseudomonadati</taxon>
        <taxon>Pseudomonadota</taxon>
        <taxon>Gammaproteobacteria</taxon>
        <taxon>Natronospirales</taxon>
        <taxon>Natronospiraceae</taxon>
        <taxon>Natronospira</taxon>
    </lineage>
</organism>
<proteinExistence type="predicted"/>
<keyword evidence="1" id="KW-0547">Nucleotide-binding</keyword>
<dbReference type="RefSeq" id="WP_346052463.1">
    <property type="nucleotide sequence ID" value="NZ_JAYGII010000027.1"/>
</dbReference>
<protein>
    <submittedName>
        <fullName evidence="3">ATP-grasp fold amidoligase family protein</fullName>
    </submittedName>
</protein>
<name>A0AAP6JGM2_9GAMM</name>
<evidence type="ECO:0000313" key="3">
    <source>
        <dbReference type="EMBL" id="MEA5446316.1"/>
    </source>
</evidence>
<dbReference type="InterPro" id="IPR011761">
    <property type="entry name" value="ATP-grasp"/>
</dbReference>
<dbReference type="SUPFAM" id="SSF56059">
    <property type="entry name" value="Glutathione synthetase ATP-binding domain-like"/>
    <property type="match status" value="1"/>
</dbReference>
<evidence type="ECO:0000313" key="4">
    <source>
        <dbReference type="Proteomes" id="UP001302316"/>
    </source>
</evidence>
<dbReference type="GO" id="GO:0046872">
    <property type="term" value="F:metal ion binding"/>
    <property type="evidence" value="ECO:0007669"/>
    <property type="project" value="InterPro"/>
</dbReference>
<evidence type="ECO:0000259" key="2">
    <source>
        <dbReference type="PROSITE" id="PS50975"/>
    </source>
</evidence>
<gene>
    <name evidence="3" type="ORF">VCB98_10840</name>
</gene>
<dbReference type="EMBL" id="JAYGII010000027">
    <property type="protein sequence ID" value="MEA5446316.1"/>
    <property type="molecule type" value="Genomic_DNA"/>
</dbReference>
<dbReference type="PROSITE" id="PS50975">
    <property type="entry name" value="ATP_GRASP"/>
    <property type="match status" value="1"/>
</dbReference>
<dbReference type="Proteomes" id="UP001302316">
    <property type="component" value="Unassembled WGS sequence"/>
</dbReference>
<dbReference type="Gene3D" id="3.30.470.20">
    <property type="entry name" value="ATP-grasp fold, B domain"/>
    <property type="match status" value="1"/>
</dbReference>
<feature type="domain" description="ATP-grasp" evidence="2">
    <location>
        <begin position="36"/>
        <end position="266"/>
    </location>
</feature>
<accession>A0AAP6JGM2</accession>
<comment type="caution">
    <text evidence="3">The sequence shown here is derived from an EMBL/GenBank/DDBJ whole genome shotgun (WGS) entry which is preliminary data.</text>
</comment>
<keyword evidence="1" id="KW-0067">ATP-binding</keyword>
<evidence type="ECO:0000256" key="1">
    <source>
        <dbReference type="PROSITE-ProRule" id="PRU00409"/>
    </source>
</evidence>
<sequence>MTIDGRRYPVRFTEYVHSRVMKSNRDTFSFDKLEMKDVANACKVPCPQVYAEVDDPHSIQELPRVKLPLVIKPRDLAGAKGVLFLSAEKHGRYFEEFSQEWLTLEEIKEKISQVIAAKRPTAKRCIVEQGIKGENAGIPFDYKLYTFQGCVEFVLQIDRNGSKPRLSFFGSNFTSLPEGLVYSHSNKSVFVSPTLPKNYKQMIDVAERVATHLGTAFCSVDLYTDGKRVMLGEITAGPGGPYVGRLFAFSPQYDIHLGAKWLDAISHLGLERPVITGLPPVVVREQQNLLRKARCWSLDTAEKPSGLGGVHDDGLSNGD</sequence>
<dbReference type="AlphaFoldDB" id="A0AAP6JGM2"/>
<reference evidence="3 4" key="1">
    <citation type="submission" date="2023-12" db="EMBL/GenBank/DDBJ databases">
        <title>Whole-genome sequencing of halo(alkali)philic microorganisms from hypersaline lakes.</title>
        <authorList>
            <person name="Sorokin D.Y."/>
            <person name="Merkel A.Y."/>
            <person name="Messina E."/>
            <person name="Yakimov M."/>
        </authorList>
    </citation>
    <scope>NUCLEOTIDE SEQUENCE [LARGE SCALE GENOMIC DNA]</scope>
    <source>
        <strain evidence="3 4">AB-CW1</strain>
    </source>
</reference>
<dbReference type="GO" id="GO:0005524">
    <property type="term" value="F:ATP binding"/>
    <property type="evidence" value="ECO:0007669"/>
    <property type="project" value="UniProtKB-UniRule"/>
</dbReference>